<reference evidence="2" key="1">
    <citation type="submission" date="2021-12" db="EMBL/GenBank/DDBJ databases">
        <authorList>
            <person name="Martin H S."/>
        </authorList>
    </citation>
    <scope>NUCLEOTIDE SEQUENCE</scope>
</reference>
<dbReference type="InterPro" id="IPR001251">
    <property type="entry name" value="CRAL-TRIO_dom"/>
</dbReference>
<dbReference type="GO" id="GO:1902936">
    <property type="term" value="F:phosphatidylinositol bisphosphate binding"/>
    <property type="evidence" value="ECO:0007669"/>
    <property type="project" value="TreeGrafter"/>
</dbReference>
<dbReference type="PROSITE" id="PS50191">
    <property type="entry name" value="CRAL_TRIO"/>
    <property type="match status" value="1"/>
</dbReference>
<dbReference type="InterPro" id="IPR036865">
    <property type="entry name" value="CRAL-TRIO_dom_sf"/>
</dbReference>
<evidence type="ECO:0000259" key="1">
    <source>
        <dbReference type="PROSITE" id="PS50191"/>
    </source>
</evidence>
<name>A0A8J9V231_9NEOP</name>
<dbReference type="OrthoDB" id="6432525at2759"/>
<feature type="non-terminal residue" evidence="2">
    <location>
        <position position="303"/>
    </location>
</feature>
<feature type="domain" description="CRAL-TRIO" evidence="1">
    <location>
        <begin position="89"/>
        <end position="249"/>
    </location>
</feature>
<organism evidence="2 3">
    <name type="scientific">Brenthis ino</name>
    <name type="common">lesser marbled fritillary</name>
    <dbReference type="NCBI Taxonomy" id="405034"/>
    <lineage>
        <taxon>Eukaryota</taxon>
        <taxon>Metazoa</taxon>
        <taxon>Ecdysozoa</taxon>
        <taxon>Arthropoda</taxon>
        <taxon>Hexapoda</taxon>
        <taxon>Insecta</taxon>
        <taxon>Pterygota</taxon>
        <taxon>Neoptera</taxon>
        <taxon>Endopterygota</taxon>
        <taxon>Lepidoptera</taxon>
        <taxon>Glossata</taxon>
        <taxon>Ditrysia</taxon>
        <taxon>Papilionoidea</taxon>
        <taxon>Nymphalidae</taxon>
        <taxon>Heliconiinae</taxon>
        <taxon>Argynnini</taxon>
        <taxon>Brenthis</taxon>
    </lineage>
</organism>
<dbReference type="Gene3D" id="3.40.525.10">
    <property type="entry name" value="CRAL-TRIO lipid binding domain"/>
    <property type="match status" value="1"/>
</dbReference>
<dbReference type="Proteomes" id="UP000838878">
    <property type="component" value="Chromosome 1"/>
</dbReference>
<sequence>MAGKVIVRQSVQEEYQKTGISPSDIATLQQWLKTQPHMPEPYITELDLILTYHSCCQSMEVSKQVLDLHYTLRTLFNNLFLNRIVDENIIKILNVFLNVPLAVPSTDNCKVVYLRLIDTDTKNFVYMDLARVVIMQIDLLQLEEGTWPGLILLFDLDGVTLGHLAKLDLSTVQQMIYYLQEAMLVKLKGLHFMNATAIMNRLLLIIKPFMKKELIQMLFIHPLGATTLEKFVPLKALPKDAGGEYKTYEEVKNEWIDKMKANSDFFFNENKKRVAESLRPGKPKTIANIFGGVEGSFKKLDID</sequence>
<dbReference type="CDD" id="cd00170">
    <property type="entry name" value="SEC14"/>
    <property type="match status" value="1"/>
</dbReference>
<gene>
    <name evidence="2" type="ORF">BINO364_LOCUS1155</name>
</gene>
<keyword evidence="3" id="KW-1185">Reference proteome</keyword>
<evidence type="ECO:0000313" key="2">
    <source>
        <dbReference type="EMBL" id="CAH0714068.1"/>
    </source>
</evidence>
<dbReference type="SUPFAM" id="SSF52087">
    <property type="entry name" value="CRAL/TRIO domain"/>
    <property type="match status" value="1"/>
</dbReference>
<dbReference type="GO" id="GO:0016020">
    <property type="term" value="C:membrane"/>
    <property type="evidence" value="ECO:0007669"/>
    <property type="project" value="TreeGrafter"/>
</dbReference>
<protein>
    <recommendedName>
        <fullName evidence="1">CRAL-TRIO domain-containing protein</fullName>
    </recommendedName>
</protein>
<dbReference type="PANTHER" id="PTHR10174">
    <property type="entry name" value="ALPHA-TOCOPHEROL TRANSFER PROTEIN-RELATED"/>
    <property type="match status" value="1"/>
</dbReference>
<dbReference type="EMBL" id="OV170221">
    <property type="protein sequence ID" value="CAH0714068.1"/>
    <property type="molecule type" value="Genomic_DNA"/>
</dbReference>
<dbReference type="PANTHER" id="PTHR10174:SF213">
    <property type="entry name" value="CRAL-TRIO DOMAIN-CONTAINING PROTEIN"/>
    <property type="match status" value="1"/>
</dbReference>
<accession>A0A8J9V231</accession>
<evidence type="ECO:0000313" key="3">
    <source>
        <dbReference type="Proteomes" id="UP000838878"/>
    </source>
</evidence>
<dbReference type="SMART" id="SM00516">
    <property type="entry name" value="SEC14"/>
    <property type="match status" value="1"/>
</dbReference>
<proteinExistence type="predicted"/>
<dbReference type="AlphaFoldDB" id="A0A8J9V231"/>
<dbReference type="PRINTS" id="PR00180">
    <property type="entry name" value="CRETINALDHBP"/>
</dbReference>
<dbReference type="Pfam" id="PF00650">
    <property type="entry name" value="CRAL_TRIO"/>
    <property type="match status" value="1"/>
</dbReference>